<dbReference type="AlphaFoldDB" id="A0A8I5T6N5"/>
<evidence type="ECO:0000256" key="1">
    <source>
        <dbReference type="SAM" id="MobiDB-lite"/>
    </source>
</evidence>
<feature type="compositionally biased region" description="Polar residues" evidence="1">
    <location>
        <begin position="170"/>
        <end position="180"/>
    </location>
</feature>
<dbReference type="Ensembl" id="ENSPPYT00000060174.1">
    <property type="protein sequence ID" value="ENSPPYP00000029221.1"/>
    <property type="gene ID" value="ENSPPYG00000033896.1"/>
</dbReference>
<reference evidence="2" key="3">
    <citation type="submission" date="2025-09" db="UniProtKB">
        <authorList>
            <consortium name="Ensembl"/>
        </authorList>
    </citation>
    <scope>IDENTIFICATION</scope>
</reference>
<feature type="region of interest" description="Disordered" evidence="1">
    <location>
        <begin position="144"/>
        <end position="195"/>
    </location>
</feature>
<organism evidence="2 3">
    <name type="scientific">Pongo abelii</name>
    <name type="common">Sumatran orangutan</name>
    <name type="synonym">Pongo pygmaeus abelii</name>
    <dbReference type="NCBI Taxonomy" id="9601"/>
    <lineage>
        <taxon>Eukaryota</taxon>
        <taxon>Metazoa</taxon>
        <taxon>Chordata</taxon>
        <taxon>Craniata</taxon>
        <taxon>Vertebrata</taxon>
        <taxon>Euteleostomi</taxon>
        <taxon>Mammalia</taxon>
        <taxon>Eutheria</taxon>
        <taxon>Euarchontoglires</taxon>
        <taxon>Primates</taxon>
        <taxon>Haplorrhini</taxon>
        <taxon>Catarrhini</taxon>
        <taxon>Hominidae</taxon>
        <taxon>Pongo</taxon>
    </lineage>
</organism>
<reference evidence="2" key="2">
    <citation type="submission" date="2025-08" db="UniProtKB">
        <authorList>
            <consortium name="Ensembl"/>
        </authorList>
    </citation>
    <scope>IDENTIFICATION</scope>
</reference>
<name>A0A8I5T6N5_PONAB</name>
<accession>A0A8I5T6N5</accession>
<evidence type="ECO:0000313" key="2">
    <source>
        <dbReference type="Ensembl" id="ENSPPYP00000029221.1"/>
    </source>
</evidence>
<dbReference type="Proteomes" id="UP000001595">
    <property type="component" value="Chromosome 3"/>
</dbReference>
<dbReference type="GeneTree" id="ENSGT01130000278534"/>
<dbReference type="OMA" id="SARAVWN"/>
<keyword evidence="3" id="KW-1185">Reference proteome</keyword>
<protein>
    <submittedName>
        <fullName evidence="2">Uncharacterized protein</fullName>
    </submittedName>
</protein>
<evidence type="ECO:0000313" key="3">
    <source>
        <dbReference type="Proteomes" id="UP000001595"/>
    </source>
</evidence>
<sequence>MGTQILISKTMGKMSPGHVRGLHGSPSHHRPRGLGGKKWFLGPGPGSPCCVQPRDLVPCIPATPAMTKRAQGTTQAVAAEGASLKPWKLPCGIQPVGAQKSRIEAWEPLPRFQRMCGNAWISRKFAAGTGPSWRTSARAVWNGNMGLESPHRVPTGAPPSGAVRRGPLSSRPQNSRSTDSLHMCLEKRQTLSTSP</sequence>
<feature type="region of interest" description="Disordered" evidence="1">
    <location>
        <begin position="9"/>
        <end position="36"/>
    </location>
</feature>
<proteinExistence type="predicted"/>
<reference evidence="2 3" key="1">
    <citation type="submission" date="2008-02" db="EMBL/GenBank/DDBJ databases">
        <title>A 6x draft sequence assembly of the Pongo pygmaeus abelii genome.</title>
        <authorList>
            <person name="Wilson R.K."/>
            <person name="Mardis E."/>
        </authorList>
    </citation>
    <scope>NUCLEOTIDE SEQUENCE [LARGE SCALE GENOMIC DNA]</scope>
</reference>